<dbReference type="InterPro" id="IPR000835">
    <property type="entry name" value="HTH_MarR-typ"/>
</dbReference>
<evidence type="ECO:0000313" key="3">
    <source>
        <dbReference type="Proteomes" id="UP000675163"/>
    </source>
</evidence>
<comment type="caution">
    <text evidence="2">The sequence shown here is derived from an EMBL/GenBank/DDBJ whole genome shotgun (WGS) entry which is preliminary data.</text>
</comment>
<sequence>MTDETIASIEYEALVFSRHLSGLPGHARRSRGTLDHSAYTLLNLLEVGGPATISELAGITDLDASTLSRQTAALLRDGLASRVANPEGGVARKFEITEQGRVAVTEERDASRAVLASIIGDWSAPNRESFAELLSQFNRAIEARSGRSWPRA</sequence>
<gene>
    <name evidence="2" type="ORF">JOF28_000792</name>
</gene>
<dbReference type="InterPro" id="IPR036390">
    <property type="entry name" value="WH_DNA-bd_sf"/>
</dbReference>
<dbReference type="Gene3D" id="1.10.10.10">
    <property type="entry name" value="Winged helix-like DNA-binding domain superfamily/Winged helix DNA-binding domain"/>
    <property type="match status" value="1"/>
</dbReference>
<reference evidence="2" key="1">
    <citation type="submission" date="2021-02" db="EMBL/GenBank/DDBJ databases">
        <title>Sequencing the genomes of 1000 actinobacteria strains.</title>
        <authorList>
            <person name="Klenk H.-P."/>
        </authorList>
    </citation>
    <scope>NUCLEOTIDE SEQUENCE</scope>
    <source>
        <strain evidence="2">DSM 22850</strain>
    </source>
</reference>
<feature type="domain" description="HTH marR-type" evidence="1">
    <location>
        <begin position="27"/>
        <end position="127"/>
    </location>
</feature>
<organism evidence="2 3">
    <name type="scientific">Leucobacter exalbidus</name>
    <dbReference type="NCBI Taxonomy" id="662960"/>
    <lineage>
        <taxon>Bacteria</taxon>
        <taxon>Bacillati</taxon>
        <taxon>Actinomycetota</taxon>
        <taxon>Actinomycetes</taxon>
        <taxon>Micrococcales</taxon>
        <taxon>Microbacteriaceae</taxon>
        <taxon>Leucobacter</taxon>
    </lineage>
</organism>
<evidence type="ECO:0000259" key="1">
    <source>
        <dbReference type="SMART" id="SM00347"/>
    </source>
</evidence>
<dbReference type="InterPro" id="IPR052526">
    <property type="entry name" value="HTH-type_Bedaq_tolerance"/>
</dbReference>
<keyword evidence="2" id="KW-0238">DNA-binding</keyword>
<dbReference type="SUPFAM" id="SSF46785">
    <property type="entry name" value="Winged helix' DNA-binding domain"/>
    <property type="match status" value="1"/>
</dbReference>
<protein>
    <submittedName>
        <fullName evidence="2">DNA-binding MarR family transcriptional regulator</fullName>
    </submittedName>
</protein>
<dbReference type="PANTHER" id="PTHR39515:SF2">
    <property type="entry name" value="HTH-TYPE TRANSCRIPTIONAL REGULATOR RV0880"/>
    <property type="match status" value="1"/>
</dbReference>
<evidence type="ECO:0000313" key="2">
    <source>
        <dbReference type="EMBL" id="MBP1325560.1"/>
    </source>
</evidence>
<dbReference type="SMART" id="SM00347">
    <property type="entry name" value="HTH_MARR"/>
    <property type="match status" value="1"/>
</dbReference>
<proteinExistence type="predicted"/>
<dbReference type="EMBL" id="JAFIDA010000001">
    <property type="protein sequence ID" value="MBP1325560.1"/>
    <property type="molecule type" value="Genomic_DNA"/>
</dbReference>
<dbReference type="Pfam" id="PF01047">
    <property type="entry name" value="MarR"/>
    <property type="match status" value="1"/>
</dbReference>
<dbReference type="GO" id="GO:0003677">
    <property type="term" value="F:DNA binding"/>
    <property type="evidence" value="ECO:0007669"/>
    <property type="project" value="UniProtKB-KW"/>
</dbReference>
<accession>A0A940T049</accession>
<dbReference type="GO" id="GO:0003700">
    <property type="term" value="F:DNA-binding transcription factor activity"/>
    <property type="evidence" value="ECO:0007669"/>
    <property type="project" value="InterPro"/>
</dbReference>
<dbReference type="InterPro" id="IPR036388">
    <property type="entry name" value="WH-like_DNA-bd_sf"/>
</dbReference>
<dbReference type="AlphaFoldDB" id="A0A940T049"/>
<dbReference type="Proteomes" id="UP000675163">
    <property type="component" value="Unassembled WGS sequence"/>
</dbReference>
<name>A0A940T049_9MICO</name>
<dbReference type="RefSeq" id="WP_209704578.1">
    <property type="nucleotide sequence ID" value="NZ_JAFIDA010000001.1"/>
</dbReference>
<keyword evidence="3" id="KW-1185">Reference proteome</keyword>
<dbReference type="PANTHER" id="PTHR39515">
    <property type="entry name" value="CONSERVED PROTEIN"/>
    <property type="match status" value="1"/>
</dbReference>